<keyword evidence="4" id="KW-1185">Reference proteome</keyword>
<dbReference type="STRING" id="68775.A0A5C3LTV3"/>
<evidence type="ECO:0000256" key="1">
    <source>
        <dbReference type="SAM" id="Phobius"/>
    </source>
</evidence>
<name>A0A5C3LTV3_9AGAR</name>
<sequence>MAASNVTNASPLKSSYSRSIKSENENLKQNVWESGGEFENPIPDPGGEPWEVCYRLVRNYDKKTCDAWRDEVDKLLIFAGLFSAAVTSFSIESYKLLQSNPDEIAVQLLSDIFIQLNSAGNFTSTSLTDIQKDFSPEASAVRINIFWFLSLTLSLTTVLIGILCMQWLREFQRDVSLPHKDAIALRQMRFEGLLAWHLPGILYCLSLLLQTALVLFFIGLLDLLWSLNKQVATVITIFVALTMLFLLATTMLPTLQYIFTRDWHLRSAQCSYKSPQSWAFHRMSIGFVVFASRIGKYTSGILSSRKRGVYRKLLDLPDWVQFDLYWRSLRDAAEVQRGEPYYRFVNKDIAHGLAWVGETFVQSASAVNAVAYCIRQLNTQDGLAVVTSFYHGVELPPIFQQPLDDELRRDLVSAHCLEYLTTRNTQLRAGLVFHRFELYIRIKDRIKGAYDTGLISPVRFPEIAAIPGYFKLQVLERINAFLAYHGEERDIKTAWYIFESVVKDPRQALPDLKTAAIAFLNALEKWVTDSPADMKKGRLAICLRHLILFCYDDLRLYHEVTRTFPELLTTFPSIVRCLNESVAALGYPDHWSPWGIQQWQALVVQLNTCSD</sequence>
<dbReference type="InterPro" id="IPR045338">
    <property type="entry name" value="DUF6535"/>
</dbReference>
<feature type="transmembrane region" description="Helical" evidence="1">
    <location>
        <begin position="231"/>
        <end position="259"/>
    </location>
</feature>
<reference evidence="3 4" key="1">
    <citation type="journal article" date="2019" name="Nat. Ecol. Evol.">
        <title>Megaphylogeny resolves global patterns of mushroom evolution.</title>
        <authorList>
            <person name="Varga T."/>
            <person name="Krizsan K."/>
            <person name="Foldi C."/>
            <person name="Dima B."/>
            <person name="Sanchez-Garcia M."/>
            <person name="Sanchez-Ramirez S."/>
            <person name="Szollosi G.J."/>
            <person name="Szarkandi J.G."/>
            <person name="Papp V."/>
            <person name="Albert L."/>
            <person name="Andreopoulos W."/>
            <person name="Angelini C."/>
            <person name="Antonin V."/>
            <person name="Barry K.W."/>
            <person name="Bougher N.L."/>
            <person name="Buchanan P."/>
            <person name="Buyck B."/>
            <person name="Bense V."/>
            <person name="Catcheside P."/>
            <person name="Chovatia M."/>
            <person name="Cooper J."/>
            <person name="Damon W."/>
            <person name="Desjardin D."/>
            <person name="Finy P."/>
            <person name="Geml J."/>
            <person name="Haridas S."/>
            <person name="Hughes K."/>
            <person name="Justo A."/>
            <person name="Karasinski D."/>
            <person name="Kautmanova I."/>
            <person name="Kiss B."/>
            <person name="Kocsube S."/>
            <person name="Kotiranta H."/>
            <person name="LaButti K.M."/>
            <person name="Lechner B.E."/>
            <person name="Liimatainen K."/>
            <person name="Lipzen A."/>
            <person name="Lukacs Z."/>
            <person name="Mihaltcheva S."/>
            <person name="Morgado L.N."/>
            <person name="Niskanen T."/>
            <person name="Noordeloos M.E."/>
            <person name="Ohm R.A."/>
            <person name="Ortiz-Santana B."/>
            <person name="Ovrebo C."/>
            <person name="Racz N."/>
            <person name="Riley R."/>
            <person name="Savchenko A."/>
            <person name="Shiryaev A."/>
            <person name="Soop K."/>
            <person name="Spirin V."/>
            <person name="Szebenyi C."/>
            <person name="Tomsovsky M."/>
            <person name="Tulloss R.E."/>
            <person name="Uehling J."/>
            <person name="Grigoriev I.V."/>
            <person name="Vagvolgyi C."/>
            <person name="Papp T."/>
            <person name="Martin F.M."/>
            <person name="Miettinen O."/>
            <person name="Hibbett D.S."/>
            <person name="Nagy L.G."/>
        </authorList>
    </citation>
    <scope>NUCLEOTIDE SEQUENCE [LARGE SCALE GENOMIC DNA]</scope>
    <source>
        <strain evidence="3 4">CBS 166.37</strain>
    </source>
</reference>
<proteinExistence type="predicted"/>
<dbReference type="OrthoDB" id="2966628at2759"/>
<evidence type="ECO:0000313" key="4">
    <source>
        <dbReference type="Proteomes" id="UP000308652"/>
    </source>
</evidence>
<feature type="domain" description="DUF6535" evidence="2">
    <location>
        <begin position="50"/>
        <end position="226"/>
    </location>
</feature>
<keyword evidence="1" id="KW-0472">Membrane</keyword>
<gene>
    <name evidence="3" type="ORF">BDQ12DRAFT_243838</name>
</gene>
<dbReference type="Proteomes" id="UP000308652">
    <property type="component" value="Unassembled WGS sequence"/>
</dbReference>
<accession>A0A5C3LTV3</accession>
<evidence type="ECO:0000313" key="3">
    <source>
        <dbReference type="EMBL" id="TFK36544.1"/>
    </source>
</evidence>
<feature type="transmembrane region" description="Helical" evidence="1">
    <location>
        <begin position="145"/>
        <end position="168"/>
    </location>
</feature>
<keyword evidence="1" id="KW-0812">Transmembrane</keyword>
<protein>
    <recommendedName>
        <fullName evidence="2">DUF6535 domain-containing protein</fullName>
    </recommendedName>
</protein>
<evidence type="ECO:0000259" key="2">
    <source>
        <dbReference type="Pfam" id="PF20153"/>
    </source>
</evidence>
<keyword evidence="1" id="KW-1133">Transmembrane helix</keyword>
<dbReference type="Pfam" id="PF20153">
    <property type="entry name" value="DUF6535"/>
    <property type="match status" value="1"/>
</dbReference>
<dbReference type="AlphaFoldDB" id="A0A5C3LTV3"/>
<dbReference type="EMBL" id="ML213613">
    <property type="protein sequence ID" value="TFK36544.1"/>
    <property type="molecule type" value="Genomic_DNA"/>
</dbReference>
<organism evidence="3 4">
    <name type="scientific">Crucibulum laeve</name>
    <dbReference type="NCBI Taxonomy" id="68775"/>
    <lineage>
        <taxon>Eukaryota</taxon>
        <taxon>Fungi</taxon>
        <taxon>Dikarya</taxon>
        <taxon>Basidiomycota</taxon>
        <taxon>Agaricomycotina</taxon>
        <taxon>Agaricomycetes</taxon>
        <taxon>Agaricomycetidae</taxon>
        <taxon>Agaricales</taxon>
        <taxon>Agaricineae</taxon>
        <taxon>Nidulariaceae</taxon>
        <taxon>Crucibulum</taxon>
    </lineage>
</organism>
<feature type="transmembrane region" description="Helical" evidence="1">
    <location>
        <begin position="200"/>
        <end position="224"/>
    </location>
</feature>